<evidence type="ECO:0000313" key="4">
    <source>
        <dbReference type="Proteomes" id="UP000320095"/>
    </source>
</evidence>
<evidence type="ECO:0000259" key="2">
    <source>
        <dbReference type="PROSITE" id="PS51186"/>
    </source>
</evidence>
<protein>
    <submittedName>
        <fullName evidence="3">GNAT family N-acetyltransferase</fullName>
    </submittedName>
</protein>
<organism evidence="3 4">
    <name type="scientific">Mycolicibacterium hodleri</name>
    <dbReference type="NCBI Taxonomy" id="49897"/>
    <lineage>
        <taxon>Bacteria</taxon>
        <taxon>Bacillati</taxon>
        <taxon>Actinomycetota</taxon>
        <taxon>Actinomycetes</taxon>
        <taxon>Mycobacteriales</taxon>
        <taxon>Mycobacteriaceae</taxon>
        <taxon>Mycolicibacterium</taxon>
    </lineage>
</organism>
<dbReference type="PROSITE" id="PS51186">
    <property type="entry name" value="GNAT"/>
    <property type="match status" value="1"/>
</dbReference>
<feature type="domain" description="N-acetyltransferase" evidence="2">
    <location>
        <begin position="56"/>
        <end position="246"/>
    </location>
</feature>
<sequence length="255" mass="27331">MRFVMTPRDSGGTITKRVAQPGTGKPPGHDGGSDESGSGLAGSVAAGPGVLLAPCVTVRHARRDDPVAGLVYDAAPEAYGAATGSEQAARAAIEQLWRTPGHSASFEHALVAEIGGRVVGVLIGFPVHDRYRLHAALLRKGLRYAGVRRWPLLLAALPHLVAATPRPPRRAYYVGTIAVARHARRRDVASTLGHHAELVAQSQGFPFIVAHTGSRHLTARRALERYGLRPIKDRRWGYVLYVKPVDPAASVPREV</sequence>
<accession>A0A502DS98</accession>
<dbReference type="Proteomes" id="UP000320095">
    <property type="component" value="Unassembled WGS sequence"/>
</dbReference>
<name>A0A502DS98_9MYCO</name>
<dbReference type="AlphaFoldDB" id="A0A502DS98"/>
<dbReference type="InterPro" id="IPR000182">
    <property type="entry name" value="GNAT_dom"/>
</dbReference>
<dbReference type="GO" id="GO:0016747">
    <property type="term" value="F:acyltransferase activity, transferring groups other than amino-acyl groups"/>
    <property type="evidence" value="ECO:0007669"/>
    <property type="project" value="InterPro"/>
</dbReference>
<dbReference type="Pfam" id="PF00583">
    <property type="entry name" value="Acetyltransf_1"/>
    <property type="match status" value="1"/>
</dbReference>
<dbReference type="Gene3D" id="3.40.630.30">
    <property type="match status" value="1"/>
</dbReference>
<reference evidence="3 4" key="1">
    <citation type="journal article" date="2019" name="Environ. Microbiol.">
        <title>Species interactions and distinct microbial communities in high Arctic permafrost affected cryosols are associated with the CH4 and CO2 gas fluxes.</title>
        <authorList>
            <person name="Altshuler I."/>
            <person name="Hamel J."/>
            <person name="Turney S."/>
            <person name="Magnuson E."/>
            <person name="Levesque R."/>
            <person name="Greer C."/>
            <person name="Whyte L.G."/>
        </authorList>
    </citation>
    <scope>NUCLEOTIDE SEQUENCE [LARGE SCALE GENOMIC DNA]</scope>
    <source>
        <strain evidence="3 4">S5.20</strain>
    </source>
</reference>
<dbReference type="SUPFAM" id="SSF55729">
    <property type="entry name" value="Acyl-CoA N-acyltransferases (Nat)"/>
    <property type="match status" value="1"/>
</dbReference>
<comment type="caution">
    <text evidence="3">The sequence shown here is derived from an EMBL/GenBank/DDBJ whole genome shotgun (WGS) entry which is preliminary data.</text>
</comment>
<feature type="region of interest" description="Disordered" evidence="1">
    <location>
        <begin position="1"/>
        <end position="40"/>
    </location>
</feature>
<keyword evidence="3" id="KW-0808">Transferase</keyword>
<keyword evidence="4" id="KW-1185">Reference proteome</keyword>
<evidence type="ECO:0000313" key="3">
    <source>
        <dbReference type="EMBL" id="TPG28243.1"/>
    </source>
</evidence>
<dbReference type="InterPro" id="IPR016181">
    <property type="entry name" value="Acyl_CoA_acyltransferase"/>
</dbReference>
<evidence type="ECO:0000256" key="1">
    <source>
        <dbReference type="SAM" id="MobiDB-lite"/>
    </source>
</evidence>
<dbReference type="EMBL" id="RCZG01000019">
    <property type="protein sequence ID" value="TPG28243.1"/>
    <property type="molecule type" value="Genomic_DNA"/>
</dbReference>
<proteinExistence type="predicted"/>
<gene>
    <name evidence="3" type="ORF">EAH80_28305</name>
</gene>